<comment type="caution">
    <text evidence="3">The sequence shown here is derived from an EMBL/GenBank/DDBJ whole genome shotgun (WGS) entry which is preliminary data.</text>
</comment>
<dbReference type="Pfam" id="PF18739">
    <property type="entry name" value="HEPN_Apea"/>
    <property type="match status" value="1"/>
</dbReference>
<feature type="domain" description="Apea-like HEPN" evidence="1">
    <location>
        <begin position="320"/>
        <end position="448"/>
    </location>
</feature>
<dbReference type="InterPro" id="IPR041223">
    <property type="entry name" value="ApeA_NTD"/>
</dbReference>
<dbReference type="RefSeq" id="WP_123887973.1">
    <property type="nucleotide sequence ID" value="NZ_RKKU01000001.1"/>
</dbReference>
<dbReference type="InterPro" id="IPR041229">
    <property type="entry name" value="HEPN_Apea"/>
</dbReference>
<dbReference type="EMBL" id="RKKU01000001">
    <property type="protein sequence ID" value="ROZ88537.1"/>
    <property type="molecule type" value="Genomic_DNA"/>
</dbReference>
<organism evidence="3 4">
    <name type="scientific">Pseudomonas neustonica</name>
    <dbReference type="NCBI Taxonomy" id="2487346"/>
    <lineage>
        <taxon>Bacteria</taxon>
        <taxon>Pseudomonadati</taxon>
        <taxon>Pseudomonadota</taxon>
        <taxon>Gammaproteobacteria</taxon>
        <taxon>Pseudomonadales</taxon>
        <taxon>Pseudomonadaceae</taxon>
        <taxon>Pseudomonas</taxon>
    </lineage>
</organism>
<protein>
    <recommendedName>
        <fullName evidence="5">ApeA N-terminal domain-containing protein</fullName>
    </recommendedName>
</protein>
<proteinExistence type="predicted"/>
<evidence type="ECO:0008006" key="5">
    <source>
        <dbReference type="Google" id="ProtNLM"/>
    </source>
</evidence>
<evidence type="ECO:0000313" key="4">
    <source>
        <dbReference type="Proteomes" id="UP000275199"/>
    </source>
</evidence>
<keyword evidence="4" id="KW-1185">Reference proteome</keyword>
<gene>
    <name evidence="3" type="ORF">EF096_02280</name>
</gene>
<evidence type="ECO:0000259" key="2">
    <source>
        <dbReference type="Pfam" id="PF18862"/>
    </source>
</evidence>
<dbReference type="Proteomes" id="UP000275199">
    <property type="component" value="Unassembled WGS sequence"/>
</dbReference>
<accession>A0ABX9XN94</accession>
<reference evidence="3 4" key="1">
    <citation type="submission" date="2018-11" db="EMBL/GenBank/DDBJ databases">
        <authorList>
            <person name="Jang G.I."/>
            <person name="Hwang C.Y."/>
        </authorList>
    </citation>
    <scope>NUCLEOTIDE SEQUENCE [LARGE SCALE GENOMIC DNA]</scope>
    <source>
        <strain evidence="3 4">SSM26</strain>
    </source>
</reference>
<evidence type="ECO:0000259" key="1">
    <source>
        <dbReference type="Pfam" id="PF18739"/>
    </source>
</evidence>
<name>A0ABX9XN94_9PSED</name>
<evidence type="ECO:0000313" key="3">
    <source>
        <dbReference type="EMBL" id="ROZ88537.1"/>
    </source>
</evidence>
<dbReference type="Pfam" id="PF18862">
    <property type="entry name" value="ApeA_NTD1"/>
    <property type="match status" value="1"/>
</dbReference>
<feature type="domain" description="ApeA N-terminal" evidence="2">
    <location>
        <begin position="17"/>
        <end position="268"/>
    </location>
</feature>
<sequence>MTFGIKSLELGKSYTFNVIAEDGVNHFAAELNLSPEAIILKIMGERHEGRDFSCGWGEIDQLTCRDLNSTFLLQKLRLVSSSSRMIPHRNRSIGFFENVYEVDHVIFSPNNVYQDGIVLSLSIHSEAIKKWVGNTEKQEEIIRSYHNKEPIFDSPEKLTEFGQEMPNYGGVYVGYNLSMHSSSPGFSSGICFPPSISLVFENPISINASYCKYLEIYSLLALFNGNDFAVDLIEVKFGSSSFSQAGTIYFPTTNNIPRHDQGYPLFPLGKNIRFDSLGLPELPLESFNYYFSLPDKKRGYFKKLLTYQRMDNPEERFLGFFRILESLCFKKKFFLDEDVLEDLSKRIKPYLVKRFNDKKSVASFLKGIPRYNGSKYNTEKCIQDFYVKVPVEISKNWTVQKSDIGSICSLRNDITHANDYYVSVHEVEEKSKFVEVLLILALFESINIDLSVSSRIIDRLSGYHLVTKNVA</sequence>